<feature type="modified residue" description="4-aspartylphosphate" evidence="11">
    <location>
        <position position="52"/>
    </location>
</feature>
<keyword evidence="2" id="KW-0963">Cytoplasm</keyword>
<evidence type="ECO:0000256" key="8">
    <source>
        <dbReference type="ARBA" id="ARBA00023125"/>
    </source>
</evidence>
<dbReference type="FunFam" id="1.10.8.60:FF:000014">
    <property type="entry name" value="DNA-binding transcriptional regulator NtrC"/>
    <property type="match status" value="1"/>
</dbReference>
<evidence type="ECO:0000256" key="4">
    <source>
        <dbReference type="ARBA" id="ARBA00022741"/>
    </source>
</evidence>
<dbReference type="InterPro" id="IPR009057">
    <property type="entry name" value="Homeodomain-like_sf"/>
</dbReference>
<dbReference type="Gene3D" id="1.10.8.60">
    <property type="match status" value="1"/>
</dbReference>
<evidence type="ECO:0000256" key="10">
    <source>
        <dbReference type="ARBA" id="ARBA00023163"/>
    </source>
</evidence>
<sequence length="468" mass="52696">MNKILIVDDEPNICNGCKLILIEEGYDVDTAMNGSEALEKLFEQNYDLVLLDIRLPDISGIDILKQINEKRLDCFVIIMTGHGTVENAVDAMKNGAFDYITKPFDDKEIIKATAKALENRTLARENKMLKKQLYDRFSFDNIVGENHQIKEIFDKIQRVAALDSTVLLDGESGTGKELFANAIHAHSKRAGNRFLAMDCNTFSPALMENELFGHVKGAFTGADKTRPGIFEIASEGTLFLDEIANMDMNIQSKLLRVLENGEFKAIGSGKVQKTRARIIVATNMDLKKRVAEKKFRQDLFYRLNVFPIYIPPLRARKDDIPKLAYHFLKRFSRETGKQISGFSDDALEMMVNFEWPGNVRQLKNVVERLVIMSDTHQLSRGFLSDHLEIKRKGGVPDIQTPKTLDELKAAKKKFLTVYFGKIEAAFLSQAISRADGNITLAAKNAGMQRSNFSAMMKKHGIVADKSSD</sequence>
<dbReference type="AlphaFoldDB" id="S0G5X8"/>
<dbReference type="SUPFAM" id="SSF52172">
    <property type="entry name" value="CheY-like"/>
    <property type="match status" value="1"/>
</dbReference>
<evidence type="ECO:0000313" key="14">
    <source>
        <dbReference type="EMBL" id="EMS81374.1"/>
    </source>
</evidence>
<evidence type="ECO:0000256" key="3">
    <source>
        <dbReference type="ARBA" id="ARBA00022553"/>
    </source>
</evidence>
<keyword evidence="7" id="KW-0805">Transcription regulation</keyword>
<evidence type="ECO:0000313" key="15">
    <source>
        <dbReference type="Proteomes" id="UP000014216"/>
    </source>
</evidence>
<dbReference type="PROSITE" id="PS50045">
    <property type="entry name" value="SIGMA54_INTERACT_4"/>
    <property type="match status" value="1"/>
</dbReference>
<keyword evidence="3 11" id="KW-0597">Phosphoprotein</keyword>
<dbReference type="GO" id="GO:0005524">
    <property type="term" value="F:ATP binding"/>
    <property type="evidence" value="ECO:0007669"/>
    <property type="project" value="UniProtKB-KW"/>
</dbReference>
<dbReference type="GO" id="GO:0000160">
    <property type="term" value="P:phosphorelay signal transduction system"/>
    <property type="evidence" value="ECO:0007669"/>
    <property type="project" value="UniProtKB-KW"/>
</dbReference>
<evidence type="ECO:0000256" key="5">
    <source>
        <dbReference type="ARBA" id="ARBA00022840"/>
    </source>
</evidence>
<evidence type="ECO:0000256" key="6">
    <source>
        <dbReference type="ARBA" id="ARBA00023012"/>
    </source>
</evidence>
<accession>S0G5X8</accession>
<keyword evidence="6" id="KW-0902">Two-component regulatory system</keyword>
<evidence type="ECO:0000256" key="7">
    <source>
        <dbReference type="ARBA" id="ARBA00023015"/>
    </source>
</evidence>
<evidence type="ECO:0000256" key="11">
    <source>
        <dbReference type="PROSITE-ProRule" id="PRU00169"/>
    </source>
</evidence>
<feature type="domain" description="Response regulatory" evidence="13">
    <location>
        <begin position="3"/>
        <end position="117"/>
    </location>
</feature>
<dbReference type="RefSeq" id="WP_006964089.1">
    <property type="nucleotide sequence ID" value="NZ_APJX01000001.1"/>
</dbReference>
<feature type="domain" description="Sigma-54 factor interaction" evidence="12">
    <location>
        <begin position="142"/>
        <end position="371"/>
    </location>
</feature>
<organism evidence="14 15">
    <name type="scientific">Desulfotignum phosphitoxidans DSM 13687</name>
    <dbReference type="NCBI Taxonomy" id="1286635"/>
    <lineage>
        <taxon>Bacteria</taxon>
        <taxon>Pseudomonadati</taxon>
        <taxon>Thermodesulfobacteriota</taxon>
        <taxon>Desulfobacteria</taxon>
        <taxon>Desulfobacterales</taxon>
        <taxon>Desulfobacteraceae</taxon>
        <taxon>Desulfotignum</taxon>
    </lineage>
</organism>
<keyword evidence="8" id="KW-0238">DNA-binding</keyword>
<keyword evidence="10" id="KW-0804">Transcription</keyword>
<dbReference type="PATRIC" id="fig|1286635.3.peg.545"/>
<dbReference type="GO" id="GO:0003677">
    <property type="term" value="F:DNA binding"/>
    <property type="evidence" value="ECO:0007669"/>
    <property type="project" value="UniProtKB-KW"/>
</dbReference>
<dbReference type="GO" id="GO:0006355">
    <property type="term" value="P:regulation of DNA-templated transcription"/>
    <property type="evidence" value="ECO:0007669"/>
    <property type="project" value="InterPro"/>
</dbReference>
<dbReference type="Gene3D" id="3.40.50.300">
    <property type="entry name" value="P-loop containing nucleotide triphosphate hydrolases"/>
    <property type="match status" value="1"/>
</dbReference>
<reference evidence="14 15" key="1">
    <citation type="journal article" date="2013" name="Genome Announc.">
        <title>Draft Genome Sequence of Desulfotignum phosphitoxidans DSM 13687 Strain FiPS-3.</title>
        <authorList>
            <person name="Poehlein A."/>
            <person name="Daniel R."/>
            <person name="Simeonova D.D."/>
        </authorList>
    </citation>
    <scope>NUCLEOTIDE SEQUENCE [LARGE SCALE GENOMIC DNA]</scope>
    <source>
        <strain evidence="14 15">DSM 13687</strain>
    </source>
</reference>
<keyword evidence="5" id="KW-0067">ATP-binding</keyword>
<evidence type="ECO:0000259" key="12">
    <source>
        <dbReference type="PROSITE" id="PS50045"/>
    </source>
</evidence>
<gene>
    <name evidence="14" type="primary">atoC2</name>
    <name evidence="14" type="ORF">Dpo_1c05150</name>
</gene>
<dbReference type="Gene3D" id="3.40.50.2300">
    <property type="match status" value="1"/>
</dbReference>
<evidence type="ECO:0000256" key="9">
    <source>
        <dbReference type="ARBA" id="ARBA00023159"/>
    </source>
</evidence>
<dbReference type="EMBL" id="APJX01000001">
    <property type="protein sequence ID" value="EMS81374.1"/>
    <property type="molecule type" value="Genomic_DNA"/>
</dbReference>
<dbReference type="SUPFAM" id="SSF52540">
    <property type="entry name" value="P-loop containing nucleoside triphosphate hydrolases"/>
    <property type="match status" value="1"/>
</dbReference>
<dbReference type="InterPro" id="IPR003593">
    <property type="entry name" value="AAA+_ATPase"/>
</dbReference>
<dbReference type="PROSITE" id="PS50110">
    <property type="entry name" value="RESPONSE_REGULATORY"/>
    <property type="match status" value="1"/>
</dbReference>
<dbReference type="Gene3D" id="1.10.10.60">
    <property type="entry name" value="Homeodomain-like"/>
    <property type="match status" value="1"/>
</dbReference>
<dbReference type="InterPro" id="IPR011006">
    <property type="entry name" value="CheY-like_superfamily"/>
</dbReference>
<dbReference type="PANTHER" id="PTHR32071:SF113">
    <property type="entry name" value="ALGINATE BIOSYNTHESIS TRANSCRIPTIONAL REGULATORY PROTEIN ALGB"/>
    <property type="match status" value="1"/>
</dbReference>
<dbReference type="PROSITE" id="PS00676">
    <property type="entry name" value="SIGMA54_INTERACT_2"/>
    <property type="match status" value="1"/>
</dbReference>
<dbReference type="InterPro" id="IPR025662">
    <property type="entry name" value="Sigma_54_int_dom_ATP-bd_1"/>
</dbReference>
<dbReference type="Pfam" id="PF00158">
    <property type="entry name" value="Sigma54_activat"/>
    <property type="match status" value="1"/>
</dbReference>
<keyword evidence="9" id="KW-0010">Activator</keyword>
<dbReference type="InterPro" id="IPR001789">
    <property type="entry name" value="Sig_transdc_resp-reg_receiver"/>
</dbReference>
<dbReference type="InterPro" id="IPR025943">
    <property type="entry name" value="Sigma_54_int_dom_ATP-bd_2"/>
</dbReference>
<dbReference type="Pfam" id="PF00072">
    <property type="entry name" value="Response_reg"/>
    <property type="match status" value="1"/>
</dbReference>
<dbReference type="Proteomes" id="UP000014216">
    <property type="component" value="Unassembled WGS sequence"/>
</dbReference>
<dbReference type="PANTHER" id="PTHR32071">
    <property type="entry name" value="TRANSCRIPTIONAL REGULATORY PROTEIN"/>
    <property type="match status" value="1"/>
</dbReference>
<dbReference type="Pfam" id="PF25601">
    <property type="entry name" value="AAA_lid_14"/>
    <property type="match status" value="1"/>
</dbReference>
<dbReference type="InterPro" id="IPR002078">
    <property type="entry name" value="Sigma_54_int"/>
</dbReference>
<protein>
    <submittedName>
        <fullName evidence="14">Acetoacetate metabolism regulatory protein AtoC</fullName>
    </submittedName>
</protein>
<dbReference type="InterPro" id="IPR025944">
    <property type="entry name" value="Sigma_54_int_dom_CS"/>
</dbReference>
<name>S0G5X8_9BACT</name>
<dbReference type="SMART" id="SM00382">
    <property type="entry name" value="AAA"/>
    <property type="match status" value="1"/>
</dbReference>
<dbReference type="FunFam" id="3.40.50.2300:FF:000018">
    <property type="entry name" value="DNA-binding transcriptional regulator NtrC"/>
    <property type="match status" value="1"/>
</dbReference>
<evidence type="ECO:0000256" key="1">
    <source>
        <dbReference type="ARBA" id="ARBA00004496"/>
    </source>
</evidence>
<evidence type="ECO:0000256" key="2">
    <source>
        <dbReference type="ARBA" id="ARBA00022490"/>
    </source>
</evidence>
<dbReference type="FunFam" id="3.40.50.300:FF:000006">
    <property type="entry name" value="DNA-binding transcriptional regulator NtrC"/>
    <property type="match status" value="1"/>
</dbReference>
<dbReference type="InterPro" id="IPR058031">
    <property type="entry name" value="AAA_lid_NorR"/>
</dbReference>
<dbReference type="GO" id="GO:0005737">
    <property type="term" value="C:cytoplasm"/>
    <property type="evidence" value="ECO:0007669"/>
    <property type="project" value="UniProtKB-SubCell"/>
</dbReference>
<proteinExistence type="predicted"/>
<evidence type="ECO:0000259" key="13">
    <source>
        <dbReference type="PROSITE" id="PS50110"/>
    </source>
</evidence>
<dbReference type="PROSITE" id="PS00675">
    <property type="entry name" value="SIGMA54_INTERACT_1"/>
    <property type="match status" value="1"/>
</dbReference>
<dbReference type="SMART" id="SM00448">
    <property type="entry name" value="REC"/>
    <property type="match status" value="1"/>
</dbReference>
<dbReference type="InterPro" id="IPR027417">
    <property type="entry name" value="P-loop_NTPase"/>
</dbReference>
<dbReference type="PROSITE" id="PS00688">
    <property type="entry name" value="SIGMA54_INTERACT_3"/>
    <property type="match status" value="1"/>
</dbReference>
<dbReference type="SUPFAM" id="SSF46689">
    <property type="entry name" value="Homeodomain-like"/>
    <property type="match status" value="1"/>
</dbReference>
<comment type="subcellular location">
    <subcellularLocation>
        <location evidence="1">Cytoplasm</location>
    </subcellularLocation>
</comment>
<keyword evidence="15" id="KW-1185">Reference proteome</keyword>
<dbReference type="CDD" id="cd00009">
    <property type="entry name" value="AAA"/>
    <property type="match status" value="1"/>
</dbReference>
<comment type="caution">
    <text evidence="14">The sequence shown here is derived from an EMBL/GenBank/DDBJ whole genome shotgun (WGS) entry which is preliminary data.</text>
</comment>
<keyword evidence="4" id="KW-0547">Nucleotide-binding</keyword>